<dbReference type="Proteomes" id="UP001431429">
    <property type="component" value="Unassembled WGS sequence"/>
</dbReference>
<protein>
    <submittedName>
        <fullName evidence="1">Uncharacterized protein</fullName>
    </submittedName>
</protein>
<dbReference type="EMBL" id="JAMQAW010000001">
    <property type="protein sequence ID" value="MCM2386721.1"/>
    <property type="molecule type" value="Genomic_DNA"/>
</dbReference>
<evidence type="ECO:0000313" key="2">
    <source>
        <dbReference type="Proteomes" id="UP001431429"/>
    </source>
</evidence>
<evidence type="ECO:0000313" key="1">
    <source>
        <dbReference type="EMBL" id="MCM2386721.1"/>
    </source>
</evidence>
<accession>A0ABT0UF45</accession>
<comment type="caution">
    <text evidence="1">The sequence shown here is derived from an EMBL/GenBank/DDBJ whole genome shotgun (WGS) entry which is preliminary data.</text>
</comment>
<gene>
    <name evidence="1" type="ORF">NBG84_00060</name>
</gene>
<name>A0ABT0UF45_9ACTN</name>
<sequence length="118" mass="12867">MVLGDCGYNHDKYRRLVGNLGVSPLIVSRDTEHGSCLNTQRWVKSGQSPLLEAGGVFDTSYLPVAGDEIVADGEGVRVLPPEDALGIGKDLLFEVDGFLKPFYLPVERWRGCCGRRGS</sequence>
<keyword evidence="2" id="KW-1185">Reference proteome</keyword>
<proteinExistence type="predicted"/>
<reference evidence="1" key="1">
    <citation type="submission" date="2022-06" db="EMBL/GenBank/DDBJ databases">
        <title>Genome public.</title>
        <authorList>
            <person name="Sun Q."/>
        </authorList>
    </citation>
    <scope>NUCLEOTIDE SEQUENCE</scope>
    <source>
        <strain evidence="1">CWNU-1</strain>
    </source>
</reference>
<organism evidence="1 2">
    <name type="scientific">Streptomyces albipurpureus</name>
    <dbReference type="NCBI Taxonomy" id="2897419"/>
    <lineage>
        <taxon>Bacteria</taxon>
        <taxon>Bacillati</taxon>
        <taxon>Actinomycetota</taxon>
        <taxon>Actinomycetes</taxon>
        <taxon>Kitasatosporales</taxon>
        <taxon>Streptomycetaceae</taxon>
        <taxon>Streptomyces</taxon>
    </lineage>
</organism>